<proteinExistence type="predicted"/>
<comment type="caution">
    <text evidence="2">The sequence shown here is derived from an EMBL/GenBank/DDBJ whole genome shotgun (WGS) entry which is preliminary data.</text>
</comment>
<organism evidence="2 3">
    <name type="scientific">Colletotrichum liriopes</name>
    <dbReference type="NCBI Taxonomy" id="708192"/>
    <lineage>
        <taxon>Eukaryota</taxon>
        <taxon>Fungi</taxon>
        <taxon>Dikarya</taxon>
        <taxon>Ascomycota</taxon>
        <taxon>Pezizomycotina</taxon>
        <taxon>Sordariomycetes</taxon>
        <taxon>Hypocreomycetidae</taxon>
        <taxon>Glomerellales</taxon>
        <taxon>Glomerellaceae</taxon>
        <taxon>Colletotrichum</taxon>
        <taxon>Colletotrichum spaethianum species complex</taxon>
    </lineage>
</organism>
<keyword evidence="3" id="KW-1185">Reference proteome</keyword>
<sequence length="659" mass="75221">MSNLFTYLPVVEDDTEAHAAPACTDHKHPGSPPPSPLGENNPANTSVPSSFRLEDDWLREVFDAAYFLIVRLLFQVIDVDNKQLTRTQELHTMRSLVKKYWQDAAQGNIPLCFAAWLSSFAFYNTANAMPPRFAEVCINMFAQPEFVRNLFTKALNVAEPEVYISDGTRLVILAETINHYGATLPDFPKPKISGKTFRCDNPECMCKFKTGNLPKAFDDDKGESLSQHEKDQVKPIFDNLRKDFETERAIAVVEDMKPLKCGCFTPICEPFFFVARDFLSQRVPLASARLVSALDLFFLAEDAFQASDADLVRSQCRLQALRLAMEIRASISPVMEVIKTMVQDCDRARYWYNMLQSFHQALGAYLREKKFDIYHTSPWTAGSHMMEMLTQAFCCGYRVNSDWATISATLHLYNAMRHSVVDTPSIPVFDELCQLFIEKVFRGSLPSRNFCSTYRRIVYHSKIEKGSVSQGKRGAFSLAIGFTRVPQDLEIDCWLIDHHFSNHDEDPWFQAAVHDIDKSGSEHKTYRKIKEAQAKVTLSEYMEKSKARMLLELKGPRPIARLNFFAVFMLCSKFLENLGKLGRRRGRDDETGMFHSRLLKHNLVVGRCEAEVMMDLIDENLCGRQGKRRLAQMVLTCDVIKALNQVDTKSSLADLMWTL</sequence>
<dbReference type="AlphaFoldDB" id="A0AA37LZF3"/>
<name>A0AA37LZF3_9PEZI</name>
<evidence type="ECO:0000313" key="3">
    <source>
        <dbReference type="Proteomes" id="UP001055172"/>
    </source>
</evidence>
<evidence type="ECO:0000313" key="2">
    <source>
        <dbReference type="EMBL" id="GJC90294.1"/>
    </source>
</evidence>
<reference evidence="2 3" key="1">
    <citation type="submission" date="2021-07" db="EMBL/GenBank/DDBJ databases">
        <title>Genome data of Colletotrichum spaethianum.</title>
        <authorList>
            <person name="Utami Y.D."/>
            <person name="Hiruma K."/>
        </authorList>
    </citation>
    <scope>NUCLEOTIDE SEQUENCE [LARGE SCALE GENOMIC DNA]</scope>
    <source>
        <strain evidence="2 3">MAFF 242679</strain>
    </source>
</reference>
<evidence type="ECO:0000256" key="1">
    <source>
        <dbReference type="SAM" id="MobiDB-lite"/>
    </source>
</evidence>
<feature type="region of interest" description="Disordered" evidence="1">
    <location>
        <begin position="21"/>
        <end position="45"/>
    </location>
</feature>
<protein>
    <submittedName>
        <fullName evidence="2">Uncharacterized protein</fullName>
    </submittedName>
</protein>
<gene>
    <name evidence="2" type="ORF">ColLi_13132</name>
</gene>
<dbReference type="Proteomes" id="UP001055172">
    <property type="component" value="Unassembled WGS sequence"/>
</dbReference>
<dbReference type="EMBL" id="BPPX01000051">
    <property type="protein sequence ID" value="GJC90294.1"/>
    <property type="molecule type" value="Genomic_DNA"/>
</dbReference>
<accession>A0AA37LZF3</accession>